<accession>A0AAE0E9G7</accession>
<dbReference type="PANTHER" id="PTHR47074">
    <property type="entry name" value="BNAC02G40300D PROTEIN"/>
    <property type="match status" value="1"/>
</dbReference>
<keyword evidence="3" id="KW-1185">Reference proteome</keyword>
<dbReference type="Pfam" id="PF13456">
    <property type="entry name" value="RVT_3"/>
    <property type="match status" value="1"/>
</dbReference>
<name>A0AAE0E9G7_9ROSI</name>
<dbReference type="GO" id="GO:0004523">
    <property type="term" value="F:RNA-DNA hybrid ribonuclease activity"/>
    <property type="evidence" value="ECO:0007669"/>
    <property type="project" value="InterPro"/>
</dbReference>
<reference evidence="2" key="1">
    <citation type="journal article" date="2023" name="Plant J.">
        <title>Genome sequences and population genomics provide insights into the demographic history, inbreeding, and mutation load of two 'living fossil' tree species of Dipteronia.</title>
        <authorList>
            <person name="Feng Y."/>
            <person name="Comes H.P."/>
            <person name="Chen J."/>
            <person name="Zhu S."/>
            <person name="Lu R."/>
            <person name="Zhang X."/>
            <person name="Li P."/>
            <person name="Qiu J."/>
            <person name="Olsen K.M."/>
            <person name="Qiu Y."/>
        </authorList>
    </citation>
    <scope>NUCLEOTIDE SEQUENCE</scope>
    <source>
        <strain evidence="2">NBL</strain>
    </source>
</reference>
<dbReference type="InterPro" id="IPR036397">
    <property type="entry name" value="RNaseH_sf"/>
</dbReference>
<protein>
    <recommendedName>
        <fullName evidence="1">RNase H type-1 domain-containing protein</fullName>
    </recommendedName>
</protein>
<dbReference type="PANTHER" id="PTHR47074:SF73">
    <property type="entry name" value="OS04G0448401 PROTEIN"/>
    <property type="match status" value="1"/>
</dbReference>
<dbReference type="Gene3D" id="3.30.420.10">
    <property type="entry name" value="Ribonuclease H-like superfamily/Ribonuclease H"/>
    <property type="match status" value="1"/>
</dbReference>
<dbReference type="AlphaFoldDB" id="A0AAE0E9G7"/>
<organism evidence="2 3">
    <name type="scientific">Dipteronia sinensis</name>
    <dbReference type="NCBI Taxonomy" id="43782"/>
    <lineage>
        <taxon>Eukaryota</taxon>
        <taxon>Viridiplantae</taxon>
        <taxon>Streptophyta</taxon>
        <taxon>Embryophyta</taxon>
        <taxon>Tracheophyta</taxon>
        <taxon>Spermatophyta</taxon>
        <taxon>Magnoliopsida</taxon>
        <taxon>eudicotyledons</taxon>
        <taxon>Gunneridae</taxon>
        <taxon>Pentapetalae</taxon>
        <taxon>rosids</taxon>
        <taxon>malvids</taxon>
        <taxon>Sapindales</taxon>
        <taxon>Sapindaceae</taxon>
        <taxon>Hippocastanoideae</taxon>
        <taxon>Acereae</taxon>
        <taxon>Dipteronia</taxon>
    </lineage>
</organism>
<evidence type="ECO:0000313" key="2">
    <source>
        <dbReference type="EMBL" id="KAK3219981.1"/>
    </source>
</evidence>
<feature type="domain" description="RNase H type-1" evidence="1">
    <location>
        <begin position="147"/>
        <end position="212"/>
    </location>
</feature>
<gene>
    <name evidence="2" type="ORF">Dsin_013951</name>
</gene>
<comment type="caution">
    <text evidence="2">The sequence shown here is derived from an EMBL/GenBank/DDBJ whole genome shotgun (WGS) entry which is preliminary data.</text>
</comment>
<evidence type="ECO:0000259" key="1">
    <source>
        <dbReference type="Pfam" id="PF13456"/>
    </source>
</evidence>
<dbReference type="Proteomes" id="UP001281410">
    <property type="component" value="Unassembled WGS sequence"/>
</dbReference>
<dbReference type="InterPro" id="IPR012337">
    <property type="entry name" value="RNaseH-like_sf"/>
</dbReference>
<dbReference type="InterPro" id="IPR044730">
    <property type="entry name" value="RNase_H-like_dom_plant"/>
</dbReference>
<dbReference type="CDD" id="cd06222">
    <property type="entry name" value="RNase_H_like"/>
    <property type="match status" value="1"/>
</dbReference>
<dbReference type="SUPFAM" id="SSF53098">
    <property type="entry name" value="Ribonuclease H-like"/>
    <property type="match status" value="1"/>
</dbReference>
<sequence length="226" mass="25502">MRGWDVQCCPQATLLNWWKGWMGLCPKKESERAWMSSFFAVTWTIWEARNEKVFRDGAASQDQARDMARFRIGWWFKNLGKGSKDPITYILLNIAEHCIDSTKVKLSKIKDWIPPPPDTLCFNVDGSAKGSPGQAAKACCLCISRAELGRKRIMIVSDSKLVVLWINSDNLGSLKHMQYILDIRGYLELLGQTTVEFSPRSYNSDADALAKQGSGGGENVINWSLY</sequence>
<dbReference type="GO" id="GO:0003676">
    <property type="term" value="F:nucleic acid binding"/>
    <property type="evidence" value="ECO:0007669"/>
    <property type="project" value="InterPro"/>
</dbReference>
<evidence type="ECO:0000313" key="3">
    <source>
        <dbReference type="Proteomes" id="UP001281410"/>
    </source>
</evidence>
<proteinExistence type="predicted"/>
<dbReference type="InterPro" id="IPR052929">
    <property type="entry name" value="RNase_H-like_EbsB-rel"/>
</dbReference>
<dbReference type="EMBL" id="JANJYJ010000004">
    <property type="protein sequence ID" value="KAK3219981.1"/>
    <property type="molecule type" value="Genomic_DNA"/>
</dbReference>
<dbReference type="InterPro" id="IPR002156">
    <property type="entry name" value="RNaseH_domain"/>
</dbReference>